<name>A0A4S4DDG7_CAMSN</name>
<feature type="coiled-coil region" evidence="8">
    <location>
        <begin position="74"/>
        <end position="104"/>
    </location>
</feature>
<evidence type="ECO:0000256" key="8">
    <source>
        <dbReference type="SAM" id="Coils"/>
    </source>
</evidence>
<keyword evidence="7" id="KW-0813">Transport</keyword>
<feature type="transmembrane region" description="Helical" evidence="7">
    <location>
        <begin position="272"/>
        <end position="301"/>
    </location>
</feature>
<comment type="subcellular location">
    <subcellularLocation>
        <location evidence="7">Cell membrane</location>
        <topology evidence="7">Multi-pass membrane protein</topology>
    </subcellularLocation>
    <subcellularLocation>
        <location evidence="7">Cytoplasmic vesicle</location>
        <location evidence="7">Secretory vesicle membrane</location>
        <topology evidence="7">Multi-pass membrane protein</topology>
    </subcellularLocation>
</comment>
<evidence type="ECO:0000256" key="7">
    <source>
        <dbReference type="RuleBase" id="RU363122"/>
    </source>
</evidence>
<sequence length="459" mass="51781">MIAVAFQVNSLSEHLDLVDWTLDQKVKPAGQSNYGGGAFYTTNPNSRLSPLPPEPADFNNYDRSAPVDIPLDSAADLKKKERELQAKESELRKREQEVKRREDAAARAGIVVEDKNWPPFLPIIHHDIANEIPIHLQRLQYVAFTTFLAFFNELLKTSPHSWYTNADAGLIVCLLWNLVAVTAAWIKLGDVKIWFLAVIYFVSGVPLAYVLWYRPLYRASRTESAMKFGWFFLFYALHILFCIFSAVAPPIIFRGKSLTGILPAIDVIGAHVIVGIFYFIGFGFFCMETVLSIWVIQGLLLEDLREMAVSRGLLVSANLYKTYYDLELCVLVPENVSSLLKLSTWRTKPASMGKELENDRYYDPILPWKKDSLPAEEAEEEGYEEDLKEEVETVLDASAQNATTPIEEVELFTPKLQEKTSSNALYVPPTTKIPTPAGGEILELFLLDLRKSVLPGPLL</sequence>
<evidence type="ECO:0000313" key="11">
    <source>
        <dbReference type="Proteomes" id="UP000306102"/>
    </source>
</evidence>
<evidence type="ECO:0000256" key="1">
    <source>
        <dbReference type="ARBA" id="ARBA00004003"/>
    </source>
</evidence>
<dbReference type="GO" id="GO:0055038">
    <property type="term" value="C:recycling endosome membrane"/>
    <property type="evidence" value="ECO:0007669"/>
    <property type="project" value="TreeGrafter"/>
</dbReference>
<dbReference type="EMBL" id="SDRB02011614">
    <property type="protein sequence ID" value="THG00699.1"/>
    <property type="molecule type" value="Genomic_DNA"/>
</dbReference>
<dbReference type="PANTHER" id="PTHR10687:SF75">
    <property type="entry name" value="SECRETORY CARRIER-ASSOCIATED MEMBRANE PROTEIN 5"/>
    <property type="match status" value="1"/>
</dbReference>
<keyword evidence="3 7" id="KW-0812">Transmembrane</keyword>
<keyword evidence="5 7" id="KW-0472">Membrane</keyword>
<evidence type="ECO:0000256" key="2">
    <source>
        <dbReference type="ARBA" id="ARBA00010482"/>
    </source>
</evidence>
<dbReference type="Pfam" id="PF04144">
    <property type="entry name" value="SCAMP"/>
    <property type="match status" value="1"/>
</dbReference>
<dbReference type="Proteomes" id="UP000306102">
    <property type="component" value="Unassembled WGS sequence"/>
</dbReference>
<comment type="caution">
    <text evidence="10">The sequence shown here is derived from an EMBL/GenBank/DDBJ whole genome shotgun (WGS) entry which is preliminary data.</text>
</comment>
<reference evidence="10 11" key="1">
    <citation type="journal article" date="2018" name="Proc. Natl. Acad. Sci. U.S.A.">
        <title>Draft genome sequence of Camellia sinensis var. sinensis provides insights into the evolution of the tea genome and tea quality.</title>
        <authorList>
            <person name="Wei C."/>
            <person name="Yang H."/>
            <person name="Wang S."/>
            <person name="Zhao J."/>
            <person name="Liu C."/>
            <person name="Gao L."/>
            <person name="Xia E."/>
            <person name="Lu Y."/>
            <person name="Tai Y."/>
            <person name="She G."/>
            <person name="Sun J."/>
            <person name="Cao H."/>
            <person name="Tong W."/>
            <person name="Gao Q."/>
            <person name="Li Y."/>
            <person name="Deng W."/>
            <person name="Jiang X."/>
            <person name="Wang W."/>
            <person name="Chen Q."/>
            <person name="Zhang S."/>
            <person name="Li H."/>
            <person name="Wu J."/>
            <person name="Wang P."/>
            <person name="Li P."/>
            <person name="Shi C."/>
            <person name="Zheng F."/>
            <person name="Jian J."/>
            <person name="Huang B."/>
            <person name="Shan D."/>
            <person name="Shi M."/>
            <person name="Fang C."/>
            <person name="Yue Y."/>
            <person name="Li F."/>
            <person name="Li D."/>
            <person name="Wei S."/>
            <person name="Han B."/>
            <person name="Jiang C."/>
            <person name="Yin Y."/>
            <person name="Xia T."/>
            <person name="Zhang Z."/>
            <person name="Bennetzen J.L."/>
            <person name="Zhao S."/>
            <person name="Wan X."/>
        </authorList>
    </citation>
    <scope>NUCLEOTIDE SEQUENCE [LARGE SCALE GENOMIC DNA]</scope>
    <source>
        <strain evidence="11">cv. Shuchazao</strain>
        <tissue evidence="10">Leaf</tissue>
    </source>
</reference>
<dbReference type="GO" id="GO:0005886">
    <property type="term" value="C:plasma membrane"/>
    <property type="evidence" value="ECO:0007669"/>
    <property type="project" value="UniProtKB-SubCell"/>
</dbReference>
<dbReference type="GO" id="GO:0032588">
    <property type="term" value="C:trans-Golgi network membrane"/>
    <property type="evidence" value="ECO:0007669"/>
    <property type="project" value="TreeGrafter"/>
</dbReference>
<accession>A0A4S4DDG7</accession>
<proteinExistence type="inferred from homology"/>
<dbReference type="GO" id="GO:0030658">
    <property type="term" value="C:transport vesicle membrane"/>
    <property type="evidence" value="ECO:0007669"/>
    <property type="project" value="UniProtKB-SubCell"/>
</dbReference>
<gene>
    <name evidence="10" type="ORF">TEA_025447</name>
</gene>
<comment type="function">
    <text evidence="1 7">Probably involved in membrane trafficking.</text>
</comment>
<comment type="similarity">
    <text evidence="2 7">Belongs to the SCAMP family.</text>
</comment>
<feature type="transmembrane region" description="Helical" evidence="7">
    <location>
        <begin position="167"/>
        <end position="187"/>
    </location>
</feature>
<evidence type="ECO:0000256" key="5">
    <source>
        <dbReference type="ARBA" id="ARBA00023136"/>
    </source>
</evidence>
<keyword evidence="11" id="KW-1185">Reference proteome</keyword>
<keyword evidence="6 7" id="KW-0968">Cytoplasmic vesicle</keyword>
<feature type="transmembrane region" description="Helical" evidence="7">
    <location>
        <begin position="193"/>
        <end position="212"/>
    </location>
</feature>
<evidence type="ECO:0000313" key="10">
    <source>
        <dbReference type="EMBL" id="THG00699.1"/>
    </source>
</evidence>
<dbReference type="InterPro" id="IPR007273">
    <property type="entry name" value="SCAMP"/>
</dbReference>
<feature type="transmembrane region" description="Helical" evidence="7">
    <location>
        <begin position="232"/>
        <end position="252"/>
    </location>
</feature>
<keyword evidence="8" id="KW-0175">Coiled coil</keyword>
<evidence type="ECO:0000256" key="4">
    <source>
        <dbReference type="ARBA" id="ARBA00022989"/>
    </source>
</evidence>
<evidence type="ECO:0000256" key="9">
    <source>
        <dbReference type="SAM" id="MobiDB-lite"/>
    </source>
</evidence>
<keyword evidence="7" id="KW-1003">Cell membrane</keyword>
<organism evidence="10 11">
    <name type="scientific">Camellia sinensis var. sinensis</name>
    <name type="common">China tea</name>
    <dbReference type="NCBI Taxonomy" id="542762"/>
    <lineage>
        <taxon>Eukaryota</taxon>
        <taxon>Viridiplantae</taxon>
        <taxon>Streptophyta</taxon>
        <taxon>Embryophyta</taxon>
        <taxon>Tracheophyta</taxon>
        <taxon>Spermatophyta</taxon>
        <taxon>Magnoliopsida</taxon>
        <taxon>eudicotyledons</taxon>
        <taxon>Gunneridae</taxon>
        <taxon>Pentapetalae</taxon>
        <taxon>asterids</taxon>
        <taxon>Ericales</taxon>
        <taxon>Theaceae</taxon>
        <taxon>Camellia</taxon>
    </lineage>
</organism>
<keyword evidence="4 7" id="KW-1133">Transmembrane helix</keyword>
<protein>
    <recommendedName>
        <fullName evidence="7">Secretory carrier-associated membrane protein</fullName>
        <shortName evidence="7">Secretory carrier membrane protein</shortName>
    </recommendedName>
</protein>
<dbReference type="AlphaFoldDB" id="A0A4S4DDG7"/>
<feature type="region of interest" description="Disordered" evidence="9">
    <location>
        <begin position="31"/>
        <end position="56"/>
    </location>
</feature>
<dbReference type="PANTHER" id="PTHR10687">
    <property type="entry name" value="SECRETORY CARRIER-ASSOCIATED MEMBRANE PROTEIN SCAMP"/>
    <property type="match status" value="1"/>
</dbReference>
<evidence type="ECO:0000256" key="6">
    <source>
        <dbReference type="ARBA" id="ARBA00023329"/>
    </source>
</evidence>
<evidence type="ECO:0000256" key="3">
    <source>
        <dbReference type="ARBA" id="ARBA00022692"/>
    </source>
</evidence>
<dbReference type="GO" id="GO:0015031">
    <property type="term" value="P:protein transport"/>
    <property type="evidence" value="ECO:0007669"/>
    <property type="project" value="InterPro"/>
</dbReference>